<accession>A0A6G3X321</accession>
<comment type="caution">
    <text evidence="1">The sequence shown here is derived from an EMBL/GenBank/DDBJ whole genome shotgun (WGS) entry which is preliminary data.</text>
</comment>
<dbReference type="AlphaFoldDB" id="A0A6G3X321"/>
<proteinExistence type="predicted"/>
<reference evidence="1" key="1">
    <citation type="submission" date="2020-01" db="EMBL/GenBank/DDBJ databases">
        <title>Insect and environment-associated Actinomycetes.</title>
        <authorList>
            <person name="Currrie C."/>
            <person name="Chevrette M."/>
            <person name="Carlson C."/>
            <person name="Stubbendieck R."/>
            <person name="Wendt-Pienkowski E."/>
        </authorList>
    </citation>
    <scope>NUCLEOTIDE SEQUENCE</scope>
    <source>
        <strain evidence="1">SID7499</strain>
    </source>
</reference>
<gene>
    <name evidence="1" type="ORF">G3M58_37105</name>
</gene>
<organism evidence="1">
    <name type="scientific">Streptomyces sp. SID7499</name>
    <dbReference type="NCBI Taxonomy" id="2706086"/>
    <lineage>
        <taxon>Bacteria</taxon>
        <taxon>Bacillati</taxon>
        <taxon>Actinomycetota</taxon>
        <taxon>Actinomycetes</taxon>
        <taxon>Kitasatosporales</taxon>
        <taxon>Streptomycetaceae</taxon>
        <taxon>Streptomyces</taxon>
    </lineage>
</organism>
<name>A0A6G3X321_9ACTN</name>
<protein>
    <submittedName>
        <fullName evidence="1">Uncharacterized protein</fullName>
    </submittedName>
</protein>
<evidence type="ECO:0000313" key="1">
    <source>
        <dbReference type="EMBL" id="NEE12063.1"/>
    </source>
</evidence>
<sequence>MALYLCITMMATSKPYDLKAPPIPKSWARMLALDPGTGARRVSRNLKWLADNRFIKLEPRWGGAPAITLLSPAGGGGEYVRPIEQGRYIGVPIEFWTQGWVLDLSPTAVALLLVLLNELGGKDKPRYVTAEKRHRYGLSSDTWTKATKELAQHQLLKVGQEKQGSFYEYERRRNTYWVEVDRLKEHP</sequence>
<dbReference type="EMBL" id="JAAGMN010003907">
    <property type="protein sequence ID" value="NEE12063.1"/>
    <property type="molecule type" value="Genomic_DNA"/>
</dbReference>